<feature type="region of interest" description="Disordered" evidence="3">
    <location>
        <begin position="178"/>
        <end position="226"/>
    </location>
</feature>
<comment type="subcellular location">
    <subcellularLocation>
        <location evidence="1">Cytoplasmic vesicle</location>
        <location evidence="1">Secretory vesicle</location>
    </subcellularLocation>
</comment>
<dbReference type="VEuPathDB" id="HostDB:LOC118679016"/>
<gene>
    <name evidence="6" type="ORF">mMyoMyo1_010188</name>
</gene>
<evidence type="ECO:0000259" key="5">
    <source>
        <dbReference type="Pfam" id="PF14948"/>
    </source>
</evidence>
<keyword evidence="7" id="KW-1185">Reference proteome</keyword>
<dbReference type="GO" id="GO:0030133">
    <property type="term" value="C:transport vesicle"/>
    <property type="evidence" value="ECO:0007669"/>
    <property type="project" value="UniProtKB-SubCell"/>
</dbReference>
<dbReference type="GO" id="GO:0035773">
    <property type="term" value="P:insulin secretion involved in cellular response to glucose stimulus"/>
    <property type="evidence" value="ECO:0007669"/>
    <property type="project" value="TreeGrafter"/>
</dbReference>
<dbReference type="GO" id="GO:0045202">
    <property type="term" value="C:synapse"/>
    <property type="evidence" value="ECO:0007669"/>
    <property type="project" value="TreeGrafter"/>
</dbReference>
<accession>A0A7J7RT56</accession>
<evidence type="ECO:0000313" key="6">
    <source>
        <dbReference type="EMBL" id="KAF6279145.1"/>
    </source>
</evidence>
<feature type="domain" description="RESP18" evidence="5">
    <location>
        <begin position="81"/>
        <end position="124"/>
    </location>
</feature>
<proteinExistence type="predicted"/>
<dbReference type="InterPro" id="IPR033522">
    <property type="entry name" value="IA-2/IA-2_beta"/>
</dbReference>
<keyword evidence="2" id="KW-0968">Cytoplasmic vesicle</keyword>
<dbReference type="EMBL" id="JABWUV010000022">
    <property type="protein sequence ID" value="KAF6279145.1"/>
    <property type="molecule type" value="Genomic_DNA"/>
</dbReference>
<comment type="caution">
    <text evidence="6">The sequence shown here is derived from an EMBL/GenBank/DDBJ whole genome shotgun (WGS) entry which is preliminary data.</text>
</comment>
<dbReference type="GO" id="GO:0051046">
    <property type="term" value="P:regulation of secretion"/>
    <property type="evidence" value="ECO:0007669"/>
    <property type="project" value="TreeGrafter"/>
</dbReference>
<protein>
    <recommendedName>
        <fullName evidence="5">RESP18 domain-containing protein</fullName>
    </recommendedName>
</protein>
<dbReference type="SMART" id="SM01305">
    <property type="entry name" value="RESP18"/>
    <property type="match status" value="1"/>
</dbReference>
<dbReference type="Proteomes" id="UP000527355">
    <property type="component" value="Unassembled WGS sequence"/>
</dbReference>
<evidence type="ECO:0000313" key="7">
    <source>
        <dbReference type="Proteomes" id="UP000527355"/>
    </source>
</evidence>
<dbReference type="GO" id="GO:0030141">
    <property type="term" value="C:secretory granule"/>
    <property type="evidence" value="ECO:0007669"/>
    <property type="project" value="InterPro"/>
</dbReference>
<name>A0A7J7RT56_MYOMY</name>
<reference evidence="6 7" key="1">
    <citation type="journal article" date="2020" name="Nature">
        <title>Six reference-quality genomes reveal evolution of bat adaptations.</title>
        <authorList>
            <person name="Jebb D."/>
            <person name="Huang Z."/>
            <person name="Pippel M."/>
            <person name="Hughes G.M."/>
            <person name="Lavrichenko K."/>
            <person name="Devanna P."/>
            <person name="Winkler S."/>
            <person name="Jermiin L.S."/>
            <person name="Skirmuntt E.C."/>
            <person name="Katzourakis A."/>
            <person name="Burkitt-Gray L."/>
            <person name="Ray D.A."/>
            <person name="Sullivan K.A.M."/>
            <person name="Roscito J.G."/>
            <person name="Kirilenko B.M."/>
            <person name="Davalos L.M."/>
            <person name="Corthals A.P."/>
            <person name="Power M.L."/>
            <person name="Jones G."/>
            <person name="Ransome R.D."/>
            <person name="Dechmann D.K.N."/>
            <person name="Locatelli A.G."/>
            <person name="Puechmaille S.J."/>
            <person name="Fedrigo O."/>
            <person name="Jarvis E.D."/>
            <person name="Hiller M."/>
            <person name="Vernes S.C."/>
            <person name="Myers E.W."/>
            <person name="Teeling E.C."/>
        </authorList>
    </citation>
    <scope>NUCLEOTIDE SEQUENCE [LARGE SCALE GENOMIC DNA]</scope>
    <source>
        <strain evidence="6">MMyoMyo1</strain>
        <tissue evidence="6">Flight muscle</tissue>
    </source>
</reference>
<dbReference type="PANTHER" id="PTHR46106">
    <property type="entry name" value="IA-2 PROTEIN TYROSINE PHOSPHATASE, ISOFORM C"/>
    <property type="match status" value="1"/>
</dbReference>
<dbReference type="InterPro" id="IPR029403">
    <property type="entry name" value="RESP18_dom"/>
</dbReference>
<organism evidence="6 7">
    <name type="scientific">Myotis myotis</name>
    <name type="common">Greater mouse-eared bat</name>
    <name type="synonym">Vespertilio myotis</name>
    <dbReference type="NCBI Taxonomy" id="51298"/>
    <lineage>
        <taxon>Eukaryota</taxon>
        <taxon>Metazoa</taxon>
        <taxon>Chordata</taxon>
        <taxon>Craniata</taxon>
        <taxon>Vertebrata</taxon>
        <taxon>Euteleostomi</taxon>
        <taxon>Mammalia</taxon>
        <taxon>Eutheria</taxon>
        <taxon>Laurasiatheria</taxon>
        <taxon>Chiroptera</taxon>
        <taxon>Yangochiroptera</taxon>
        <taxon>Vespertilionidae</taxon>
        <taxon>Myotis</taxon>
    </lineage>
</organism>
<dbReference type="PANTHER" id="PTHR46106:SF5">
    <property type="entry name" value="RECEPTOR-TYPE TYROSINE-PROTEIN PHOSPHATASE N2"/>
    <property type="match status" value="1"/>
</dbReference>
<evidence type="ECO:0000256" key="1">
    <source>
        <dbReference type="ARBA" id="ARBA00004398"/>
    </source>
</evidence>
<feature type="chain" id="PRO_5029554480" description="RESP18 domain-containing protein" evidence="4">
    <location>
        <begin position="29"/>
        <end position="349"/>
    </location>
</feature>
<evidence type="ECO:0000256" key="4">
    <source>
        <dbReference type="SAM" id="SignalP"/>
    </source>
</evidence>
<sequence length="349" mass="37703">MDRAANLGPPLALPLLLLLLPLLPPAAPAPLARPLAGLLGCSLEDGLCRRWETCVHDGVFGRCQKVPVTDVYHYEVSPGAQQHLRAALLQLSRAGFAWQDDYTQHMLARELAHVPRTHLRRPDAAHLARSWKLRAEEERRPGVQGDRVLATALEHSLLSLEALSPAVALDLLPRMQQSGRAVQGEGPQADSVLTSAPASRTRHPMGHPLQTLSRLPPGELSPEGDGGVQKRTLLRQLIAYLAMIAPSPTPAGPLAPGDLLRVPWRKHGKRFSPSEDPTEPLGTSNGAWIQHFLEDPRKDQVAVETLSPPDLDKMASVIADAVSRCTFCPRVRPVSSSTCGGDAGPLRVG</sequence>
<evidence type="ECO:0000256" key="3">
    <source>
        <dbReference type="SAM" id="MobiDB-lite"/>
    </source>
</evidence>
<keyword evidence="4" id="KW-0732">Signal</keyword>
<feature type="signal peptide" evidence="4">
    <location>
        <begin position="1"/>
        <end position="28"/>
    </location>
</feature>
<evidence type="ECO:0000256" key="2">
    <source>
        <dbReference type="ARBA" id="ARBA00023329"/>
    </source>
</evidence>
<dbReference type="AlphaFoldDB" id="A0A7J7RT56"/>
<dbReference type="Pfam" id="PF14948">
    <property type="entry name" value="RESP18"/>
    <property type="match status" value="1"/>
</dbReference>